<accession>A0A6M5YIT7</accession>
<name>A0A6M5YIT7_9BACT</name>
<keyword evidence="2" id="KW-1185">Reference proteome</keyword>
<evidence type="ECO:0000313" key="1">
    <source>
        <dbReference type="EMBL" id="QJW93241.1"/>
    </source>
</evidence>
<dbReference type="Proteomes" id="UP000503447">
    <property type="component" value="Chromosome"/>
</dbReference>
<proteinExistence type="predicted"/>
<dbReference type="AlphaFoldDB" id="A0A6M5YIT7"/>
<dbReference type="KEGG" id="ftj:FTUN_0746"/>
<gene>
    <name evidence="1" type="ORF">FTUN_0746</name>
</gene>
<organism evidence="1 2">
    <name type="scientific">Frigoriglobus tundricola</name>
    <dbReference type="NCBI Taxonomy" id="2774151"/>
    <lineage>
        <taxon>Bacteria</taxon>
        <taxon>Pseudomonadati</taxon>
        <taxon>Planctomycetota</taxon>
        <taxon>Planctomycetia</taxon>
        <taxon>Gemmatales</taxon>
        <taxon>Gemmataceae</taxon>
        <taxon>Frigoriglobus</taxon>
    </lineage>
</organism>
<reference evidence="2" key="1">
    <citation type="submission" date="2020-05" db="EMBL/GenBank/DDBJ databases">
        <title>Frigoriglobus tundricola gen. nov., sp. nov., a psychrotolerant cellulolytic planctomycete of the family Gemmataceae with two divergent copies of 16S rRNA gene.</title>
        <authorList>
            <person name="Kulichevskaya I.S."/>
            <person name="Ivanova A.A."/>
            <person name="Naumoff D.G."/>
            <person name="Beletsky A.V."/>
            <person name="Rijpstra W.I.C."/>
            <person name="Sinninghe Damste J.S."/>
            <person name="Mardanov A.V."/>
            <person name="Ravin N.V."/>
            <person name="Dedysh S.N."/>
        </authorList>
    </citation>
    <scope>NUCLEOTIDE SEQUENCE [LARGE SCALE GENOMIC DNA]</scope>
    <source>
        <strain evidence="2">PL17</strain>
    </source>
</reference>
<dbReference type="EMBL" id="CP053452">
    <property type="protein sequence ID" value="QJW93241.1"/>
    <property type="molecule type" value="Genomic_DNA"/>
</dbReference>
<protein>
    <submittedName>
        <fullName evidence="1">Uncharacterized protein</fullName>
    </submittedName>
</protein>
<evidence type="ECO:0000313" key="2">
    <source>
        <dbReference type="Proteomes" id="UP000503447"/>
    </source>
</evidence>
<sequence>MLGLTMDRKWEFEIFASDALKKGGKVWLGEELLKQTKWLDKIGNWLREELRRYPDKGTEIFSEWFDCSKKEAEALRAMFFVNPDAVAKRYLRTVIEALLKKLHDENVDGARLNLSLESGATATVTFKGVETEYTVPGHAGLVGEVFYSNQTTQTIFQKFVSHPFWQYSHRSR</sequence>